<keyword evidence="2" id="KW-0812">Transmembrane</keyword>
<evidence type="ECO:0000256" key="3">
    <source>
        <dbReference type="SAM" id="SignalP"/>
    </source>
</evidence>
<keyword evidence="3" id="KW-0732">Signal</keyword>
<dbReference type="EMBL" id="MU150265">
    <property type="protein sequence ID" value="KAF9463154.1"/>
    <property type="molecule type" value="Genomic_DNA"/>
</dbReference>
<sequence>MIFLSGAILLLTINFEWGLQVVYAGNTVCTSNHTDWYTSVIGETPCTTYERLRQICNSEYQVGTLTRNTPPDHCDDQVPECCCNSISFSLSMLCLACQDNTADGFDAGVGAYQQYLLKDDRACSPRVDRNFTATIQSAVCNSNIKIEDQLYDIFWVDGPWFYVFTRNSITRDHAAFNNKTQTRCLTTTPSSALSSNIPGPSTNPNSALTPKTSSSSGPESAISSSADSSSQLSSGPIAGIVVGVVVIVSLLIVIVFLILRRRHVYATASRREVNPYTANGPGTVSSEYNPTGVTSTGYLSDGNETTTTSAVSAALAFVPKHNRQRNSHTPISNTNTSTFGSRSGHTQGSGVATGPGTSERHVDAGPVQGANLDRSDSGRLPPAYGEQLNPVGPTNQTVEVRPPVHMSYTPPEDRYAHFESNYAFPSSQKPRVQGGSDGSSMREVGSPQPRIDPLAPVRRKD</sequence>
<feature type="signal peptide" evidence="3">
    <location>
        <begin position="1"/>
        <end position="18"/>
    </location>
</feature>
<gene>
    <name evidence="4" type="ORF">BDZ94DRAFT_1259736</name>
</gene>
<feature type="region of interest" description="Disordered" evidence="1">
    <location>
        <begin position="188"/>
        <end position="232"/>
    </location>
</feature>
<feature type="transmembrane region" description="Helical" evidence="2">
    <location>
        <begin position="237"/>
        <end position="259"/>
    </location>
</feature>
<keyword evidence="5" id="KW-1185">Reference proteome</keyword>
<feature type="region of interest" description="Disordered" evidence="1">
    <location>
        <begin position="274"/>
        <end position="305"/>
    </location>
</feature>
<accession>A0A9P5Y6K4</accession>
<dbReference type="Proteomes" id="UP000807353">
    <property type="component" value="Unassembled WGS sequence"/>
</dbReference>
<evidence type="ECO:0000256" key="1">
    <source>
        <dbReference type="SAM" id="MobiDB-lite"/>
    </source>
</evidence>
<dbReference type="OrthoDB" id="2757214at2759"/>
<feature type="region of interest" description="Disordered" evidence="1">
    <location>
        <begin position="319"/>
        <end position="461"/>
    </location>
</feature>
<name>A0A9P5Y6K4_9AGAR</name>
<organism evidence="4 5">
    <name type="scientific">Collybia nuda</name>
    <dbReference type="NCBI Taxonomy" id="64659"/>
    <lineage>
        <taxon>Eukaryota</taxon>
        <taxon>Fungi</taxon>
        <taxon>Dikarya</taxon>
        <taxon>Basidiomycota</taxon>
        <taxon>Agaricomycotina</taxon>
        <taxon>Agaricomycetes</taxon>
        <taxon>Agaricomycetidae</taxon>
        <taxon>Agaricales</taxon>
        <taxon>Tricholomatineae</taxon>
        <taxon>Clitocybaceae</taxon>
        <taxon>Collybia</taxon>
    </lineage>
</organism>
<comment type="caution">
    <text evidence="4">The sequence shown here is derived from an EMBL/GenBank/DDBJ whole genome shotgun (WGS) entry which is preliminary data.</text>
</comment>
<evidence type="ECO:0000313" key="4">
    <source>
        <dbReference type="EMBL" id="KAF9463154.1"/>
    </source>
</evidence>
<reference evidence="4" key="1">
    <citation type="submission" date="2020-11" db="EMBL/GenBank/DDBJ databases">
        <authorList>
            <consortium name="DOE Joint Genome Institute"/>
            <person name="Ahrendt S."/>
            <person name="Riley R."/>
            <person name="Andreopoulos W."/>
            <person name="Labutti K."/>
            <person name="Pangilinan J."/>
            <person name="Ruiz-Duenas F.J."/>
            <person name="Barrasa J.M."/>
            <person name="Sanchez-Garcia M."/>
            <person name="Camarero S."/>
            <person name="Miyauchi S."/>
            <person name="Serrano A."/>
            <person name="Linde D."/>
            <person name="Babiker R."/>
            <person name="Drula E."/>
            <person name="Ayuso-Fernandez I."/>
            <person name="Pacheco R."/>
            <person name="Padilla G."/>
            <person name="Ferreira P."/>
            <person name="Barriuso J."/>
            <person name="Kellner H."/>
            <person name="Castanera R."/>
            <person name="Alfaro M."/>
            <person name="Ramirez L."/>
            <person name="Pisabarro A.G."/>
            <person name="Kuo A."/>
            <person name="Tritt A."/>
            <person name="Lipzen A."/>
            <person name="He G."/>
            <person name="Yan M."/>
            <person name="Ng V."/>
            <person name="Cullen D."/>
            <person name="Martin F."/>
            <person name="Rosso M.-N."/>
            <person name="Henrissat B."/>
            <person name="Hibbett D."/>
            <person name="Martinez A.T."/>
            <person name="Grigoriev I.V."/>
        </authorList>
    </citation>
    <scope>NUCLEOTIDE SEQUENCE</scope>
    <source>
        <strain evidence="4">CBS 247.69</strain>
    </source>
</reference>
<feature type="compositionally biased region" description="Polar residues" evidence="1">
    <location>
        <begin position="327"/>
        <end position="350"/>
    </location>
</feature>
<feature type="compositionally biased region" description="Polar residues" evidence="1">
    <location>
        <begin position="276"/>
        <end position="304"/>
    </location>
</feature>
<feature type="compositionally biased region" description="Low complexity" evidence="1">
    <location>
        <begin position="213"/>
        <end position="232"/>
    </location>
</feature>
<keyword evidence="2" id="KW-1133">Transmembrane helix</keyword>
<dbReference type="AlphaFoldDB" id="A0A9P5Y6K4"/>
<feature type="compositionally biased region" description="Polar residues" evidence="1">
    <location>
        <begin position="188"/>
        <end position="212"/>
    </location>
</feature>
<proteinExistence type="predicted"/>
<feature type="chain" id="PRO_5040495937" evidence="3">
    <location>
        <begin position="19"/>
        <end position="461"/>
    </location>
</feature>
<keyword evidence="2" id="KW-0472">Membrane</keyword>
<evidence type="ECO:0000256" key="2">
    <source>
        <dbReference type="SAM" id="Phobius"/>
    </source>
</evidence>
<evidence type="ECO:0000313" key="5">
    <source>
        <dbReference type="Proteomes" id="UP000807353"/>
    </source>
</evidence>
<protein>
    <submittedName>
        <fullName evidence="4">Uncharacterized protein</fullName>
    </submittedName>
</protein>